<protein>
    <submittedName>
        <fullName evidence="1">Uncharacterized protein</fullName>
    </submittedName>
</protein>
<organism evidence="1 2">
    <name type="scientific">Pseudomonas alloputida</name>
    <dbReference type="NCBI Taxonomy" id="1940621"/>
    <lineage>
        <taxon>Bacteria</taxon>
        <taxon>Pseudomonadati</taxon>
        <taxon>Pseudomonadota</taxon>
        <taxon>Gammaproteobacteria</taxon>
        <taxon>Pseudomonadales</taxon>
        <taxon>Pseudomonadaceae</taxon>
        <taxon>Pseudomonas</taxon>
    </lineage>
</organism>
<sequence>MFLVTKLRMRMEIVPPSSRLIHDVAEIEIIWHGHISILLTHVHPAVSLVVRGAAF</sequence>
<reference evidence="1" key="1">
    <citation type="submission" date="2023-06" db="EMBL/GenBank/DDBJ databases">
        <title>MBL-encoding genomic islands in Pseudomonas spp. in Poland.</title>
        <authorList>
            <person name="Urbanowicz P."/>
            <person name="Izdebski R."/>
            <person name="Biedrzycka M."/>
            <person name="Gniadkowski M."/>
        </authorList>
    </citation>
    <scope>NUCLEOTIDE SEQUENCE</scope>
    <source>
        <strain evidence="1">NMI5768_13</strain>
    </source>
</reference>
<proteinExistence type="predicted"/>
<accession>A0AAW7HIN0</accession>
<evidence type="ECO:0000313" key="1">
    <source>
        <dbReference type="EMBL" id="MDM3954126.1"/>
    </source>
</evidence>
<dbReference type="Proteomes" id="UP001165439">
    <property type="component" value="Unassembled WGS sequence"/>
</dbReference>
<dbReference type="EMBL" id="JAJSRF020000001">
    <property type="protein sequence ID" value="MDM3954126.1"/>
    <property type="molecule type" value="Genomic_DNA"/>
</dbReference>
<name>A0AAW7HIN0_9PSED</name>
<evidence type="ECO:0000313" key="2">
    <source>
        <dbReference type="Proteomes" id="UP001165439"/>
    </source>
</evidence>
<comment type="caution">
    <text evidence="1">The sequence shown here is derived from an EMBL/GenBank/DDBJ whole genome shotgun (WGS) entry which is preliminary data.</text>
</comment>
<dbReference type="AlphaFoldDB" id="A0AAW7HIN0"/>
<dbReference type="RefSeq" id="WP_289176045.1">
    <property type="nucleotide sequence ID" value="NZ_JAJSRF020000001.1"/>
</dbReference>
<gene>
    <name evidence="1" type="ORF">LU674_017605</name>
</gene>